<dbReference type="EMBL" id="UINC01158935">
    <property type="protein sequence ID" value="SVD56748.1"/>
    <property type="molecule type" value="Genomic_DNA"/>
</dbReference>
<organism evidence="2">
    <name type="scientific">marine metagenome</name>
    <dbReference type="NCBI Taxonomy" id="408172"/>
    <lineage>
        <taxon>unclassified sequences</taxon>
        <taxon>metagenomes</taxon>
        <taxon>ecological metagenomes</taxon>
    </lineage>
</organism>
<evidence type="ECO:0000313" key="2">
    <source>
        <dbReference type="EMBL" id="SVD56748.1"/>
    </source>
</evidence>
<accession>A0A382WF58</accession>
<dbReference type="AlphaFoldDB" id="A0A382WF58"/>
<keyword evidence="1" id="KW-0812">Transmembrane</keyword>
<evidence type="ECO:0000256" key="1">
    <source>
        <dbReference type="SAM" id="Phobius"/>
    </source>
</evidence>
<feature type="non-terminal residue" evidence="2">
    <location>
        <position position="1"/>
    </location>
</feature>
<reference evidence="2" key="1">
    <citation type="submission" date="2018-05" db="EMBL/GenBank/DDBJ databases">
        <authorList>
            <person name="Lanie J.A."/>
            <person name="Ng W.-L."/>
            <person name="Kazmierczak K.M."/>
            <person name="Andrzejewski T.M."/>
            <person name="Davidsen T.M."/>
            <person name="Wayne K.J."/>
            <person name="Tettelin H."/>
            <person name="Glass J.I."/>
            <person name="Rusch D."/>
            <person name="Podicherti R."/>
            <person name="Tsui H.-C.T."/>
            <person name="Winkler M.E."/>
        </authorList>
    </citation>
    <scope>NUCLEOTIDE SEQUENCE</scope>
</reference>
<sequence length="138" mass="15559">VLERIPQFIADLQDEAEALVVEAAAETSSSSISDYYAGQLSSFFAKPKNMHIHLLGSPRATFSLFTGLDNMNRYLDDREMAYAERLRQLVESKDKLDYAYALQTVLKVWLFVHIPATYGLILLALLHLLLVYSFGGAR</sequence>
<keyword evidence="1" id="KW-1133">Transmembrane helix</keyword>
<protein>
    <submittedName>
        <fullName evidence="2">Uncharacterized protein</fullName>
    </submittedName>
</protein>
<name>A0A382WF58_9ZZZZ</name>
<feature type="transmembrane region" description="Helical" evidence="1">
    <location>
        <begin position="108"/>
        <end position="132"/>
    </location>
</feature>
<proteinExistence type="predicted"/>
<gene>
    <name evidence="2" type="ORF">METZ01_LOCUS409602</name>
</gene>
<keyword evidence="1" id="KW-0472">Membrane</keyword>